<dbReference type="InterPro" id="IPR018484">
    <property type="entry name" value="FGGY_N"/>
</dbReference>
<evidence type="ECO:0000256" key="4">
    <source>
        <dbReference type="ARBA" id="ARBA00022777"/>
    </source>
</evidence>
<evidence type="ECO:0000259" key="12">
    <source>
        <dbReference type="Pfam" id="PF02782"/>
    </source>
</evidence>
<keyword evidence="3" id="KW-0808">Transferase</keyword>
<organism evidence="13 14">
    <name type="scientific">Ovis ammon polii</name>
    <dbReference type="NCBI Taxonomy" id="230172"/>
    <lineage>
        <taxon>Eukaryota</taxon>
        <taxon>Metazoa</taxon>
        <taxon>Chordata</taxon>
        <taxon>Craniata</taxon>
        <taxon>Vertebrata</taxon>
        <taxon>Euteleostomi</taxon>
        <taxon>Mammalia</taxon>
        <taxon>Eutheria</taxon>
        <taxon>Laurasiatheria</taxon>
        <taxon>Artiodactyla</taxon>
        <taxon>Ruminantia</taxon>
        <taxon>Pecora</taxon>
        <taxon>Bovidae</taxon>
        <taxon>Caprinae</taxon>
        <taxon>Ovis</taxon>
    </lineage>
</organism>
<evidence type="ECO:0000313" key="13">
    <source>
        <dbReference type="EMBL" id="KAI4549501.1"/>
    </source>
</evidence>
<evidence type="ECO:0000256" key="2">
    <source>
        <dbReference type="ARBA" id="ARBA00009156"/>
    </source>
</evidence>
<dbReference type="Gene3D" id="3.30.420.40">
    <property type="match status" value="1"/>
</dbReference>
<sequence length="1028" mass="113161">MDYSLSGSSVHGVIQESRFEVGAWRSSEPTKRFLVNTQWSSGISSILTTWDLARSTNSSNGDNYRIYLIEMSKEIMSYPRTVDVSHSCHILQFRRALVWMFGDLSSSSGSTADLLCDFGTETLDQRFINSSDALSLSVLICKMGIIEPSLPLRSGRPFFSPLFGKALPKATLSRRDNDQGPESEGFEILSFSDFPLLPPSLLPSFSPGRDWLSDVKAQVHSSWRCLSQTDLLVQCEDVHWGMALPEMQPISFAWASECALSSLLATLAGKKIWTHLKKEHQSRQDWFLSPCYEQGVTLLGAVVVKEQQPGICGLTRPGQASAEGASHRSSHPGEAAKRSNPTSKERWLHGYRRAKRSYSTFKVKRGGCEEIPLIQGKEQRLRFAGAAVKRYSMSKILAPHSRCSLRLRHLISLDHLFLPLLPSPNLLFSPNPSQEETEKSIDLIIEDCADYPEKAIAPYSSTLAWQIPWTEERGGGIAMSGGDEPRSYYVGMDVGTGSVRAALVDQRGTLLAFADQPINQWEPQFNHHEQSSEDIWAACCIVSKKVVQGVNLHQIRGLGFDATCSLVVLDKQFRPLPVNREGDSHRNIIMWLDHRAVSQVHRINETKHSVLQYVGGVMSVEMQAPKLLWLKENLRETCWDKAGHFFDLPDFLSWKATGVTARSLCSLVCKWTYSAEKGWDDSFWKMVGLEDLVTDNYSKIGNQVLPPGASLGSGLTPEAAKDLGLPPGIAVAASLIDAHAGGLGVIGADVKGHGLACEGQPVTSRLAVICGTSSCHMGISKNPIFVPGVWGPYFSAMVPGFWLNEGGQSVTGKLIDHMVQGHAAFPELQAKAKARRQSVYAYLNSHLDLIKKAQPVGFLTVDLHVWPDFHGNRSPLADLTLKGMVTGLKLSQDLDDLAILYLATVQAIAFGTRLIIEAMESAGHSISTLFLCGGLSKNPLFVQMHADITGMPVVLSQEVESVLVGAAVLGACASGDFASVQEAMAKMSRVGKVVFPRHEDKRYYDKKYQVFLKLVEHQKEYAAIMKGD</sequence>
<dbReference type="PANTHER" id="PTHR43435:SF4">
    <property type="entry name" value="FGGY CARBOHYDRATE KINASE DOMAIN-CONTAINING PROTEIN"/>
    <property type="match status" value="1"/>
</dbReference>
<dbReference type="Pfam" id="PF00370">
    <property type="entry name" value="FGGY_N"/>
    <property type="match status" value="1"/>
</dbReference>
<dbReference type="Pfam" id="PF02782">
    <property type="entry name" value="FGGY_C"/>
    <property type="match status" value="1"/>
</dbReference>
<dbReference type="InterPro" id="IPR043129">
    <property type="entry name" value="ATPase_NBD"/>
</dbReference>
<dbReference type="EMBL" id="JAKZEL010000001">
    <property type="protein sequence ID" value="KAI4549501.1"/>
    <property type="molecule type" value="Genomic_DNA"/>
</dbReference>
<dbReference type="EC" id="2.7.1.47" evidence="7"/>
<evidence type="ECO:0000256" key="3">
    <source>
        <dbReference type="ARBA" id="ARBA00022679"/>
    </source>
</evidence>
<dbReference type="FunFam" id="1.20.58.2240:FF:000002">
    <property type="entry name" value="FGGY carbohydrate kinase domain-containing protein"/>
    <property type="match status" value="1"/>
</dbReference>
<dbReference type="Gene3D" id="1.20.58.2240">
    <property type="match status" value="1"/>
</dbReference>
<evidence type="ECO:0000256" key="1">
    <source>
        <dbReference type="ARBA" id="ARBA00004892"/>
    </source>
</evidence>
<dbReference type="GO" id="GO:0019150">
    <property type="term" value="F:D-ribulokinase activity"/>
    <property type="evidence" value="ECO:0007669"/>
    <property type="project" value="UniProtKB-EC"/>
</dbReference>
<dbReference type="SUPFAM" id="SSF53067">
    <property type="entry name" value="Actin-like ATPase domain"/>
    <property type="match status" value="2"/>
</dbReference>
<dbReference type="GO" id="GO:0005737">
    <property type="term" value="C:cytoplasm"/>
    <property type="evidence" value="ECO:0007669"/>
    <property type="project" value="TreeGrafter"/>
</dbReference>
<protein>
    <recommendedName>
        <fullName evidence="8">FGGY carbohydrate kinase domain-containing protein</fullName>
        <ecNumber evidence="7">2.7.1.47</ecNumber>
    </recommendedName>
    <alternativeName>
        <fullName evidence="9">D-ribulokinase FGGY</fullName>
    </alternativeName>
</protein>
<accession>A0AAD4UNS5</accession>
<dbReference type="PANTHER" id="PTHR43435">
    <property type="entry name" value="RIBULOKINASE"/>
    <property type="match status" value="1"/>
</dbReference>
<dbReference type="NCBIfam" id="TIGR01315">
    <property type="entry name" value="5C_CHO_kinase"/>
    <property type="match status" value="1"/>
</dbReference>
<evidence type="ECO:0000313" key="14">
    <source>
        <dbReference type="Proteomes" id="UP001214576"/>
    </source>
</evidence>
<dbReference type="InterPro" id="IPR018485">
    <property type="entry name" value="FGGY_C"/>
</dbReference>
<comment type="catalytic activity">
    <reaction evidence="5">
        <text>D-ribulose + ATP = D-ribulose 5-phosphate + ADP + H(+)</text>
        <dbReference type="Rhea" id="RHEA:17601"/>
        <dbReference type="ChEBI" id="CHEBI:15378"/>
        <dbReference type="ChEBI" id="CHEBI:17173"/>
        <dbReference type="ChEBI" id="CHEBI:30616"/>
        <dbReference type="ChEBI" id="CHEBI:58121"/>
        <dbReference type="ChEBI" id="CHEBI:456216"/>
        <dbReference type="EC" id="2.7.1.47"/>
    </reaction>
    <physiologicalReaction direction="left-to-right" evidence="5">
        <dbReference type="Rhea" id="RHEA:17602"/>
    </physiologicalReaction>
</comment>
<comment type="pathway">
    <text evidence="1">Carbohydrate metabolism; pentose and glucuronate interconversion.</text>
</comment>
<evidence type="ECO:0000256" key="9">
    <source>
        <dbReference type="ARBA" id="ARBA00081486"/>
    </source>
</evidence>
<dbReference type="InterPro" id="IPR006003">
    <property type="entry name" value="FGGY_RbtK-like"/>
</dbReference>
<evidence type="ECO:0000256" key="8">
    <source>
        <dbReference type="ARBA" id="ARBA00074355"/>
    </source>
</evidence>
<proteinExistence type="inferred from homology"/>
<reference evidence="13" key="1">
    <citation type="submission" date="2022-03" db="EMBL/GenBank/DDBJ databases">
        <title>Genomic analyses of argali, domestic sheep and their hybrids provide insights into chromosomal evolution, heterosis and genetic basis of agronomic traits.</title>
        <authorList>
            <person name="Li M."/>
        </authorList>
    </citation>
    <scope>NUCLEOTIDE SEQUENCE</scope>
    <source>
        <strain evidence="13">CAU-MHL-2022a</strain>
        <tissue evidence="13">Skin</tissue>
    </source>
</reference>
<comment type="caution">
    <text evidence="13">The sequence shown here is derived from an EMBL/GenBank/DDBJ whole genome shotgun (WGS) entry which is preliminary data.</text>
</comment>
<feature type="domain" description="Carbohydrate kinase FGGY N-terminal" evidence="11">
    <location>
        <begin position="488"/>
        <end position="744"/>
    </location>
</feature>
<evidence type="ECO:0000256" key="7">
    <source>
        <dbReference type="ARBA" id="ARBA00066370"/>
    </source>
</evidence>
<keyword evidence="14" id="KW-1185">Reference proteome</keyword>
<dbReference type="AlphaFoldDB" id="A0AAD4UNS5"/>
<feature type="region of interest" description="Disordered" evidence="10">
    <location>
        <begin position="315"/>
        <end position="346"/>
    </location>
</feature>
<dbReference type="CDD" id="cd07782">
    <property type="entry name" value="ASKHA_NBD_FGGY_D-RBK"/>
    <property type="match status" value="1"/>
</dbReference>
<comment type="function">
    <text evidence="6">Catalyzes ATP-dependent phosphorylation of D-ribulose at C-5 to form D-ribulose 5-phosphate. Postulated to function in a metabolite repair mechanism by preventing toxic accumulation of free D-ribulose formed by non-specific phosphatase activities. Alternatively, may play a role in regulating D-ribulose 5-phosphate recycling in the pentose phosphate pathway. Can phosphorylate ribitol with low efficiency.</text>
</comment>
<name>A0AAD4UNS5_OVIAM</name>
<dbReference type="FunFam" id="3.30.420.40:FF:000101">
    <property type="entry name" value="FGGY carbohydrate kinase domain-containing protein"/>
    <property type="match status" value="1"/>
</dbReference>
<gene>
    <name evidence="13" type="ORF">MG293_001831</name>
</gene>
<keyword evidence="4" id="KW-0418">Kinase</keyword>
<evidence type="ECO:0000256" key="5">
    <source>
        <dbReference type="ARBA" id="ARBA00050482"/>
    </source>
</evidence>
<dbReference type="GO" id="GO:0019321">
    <property type="term" value="P:pentose metabolic process"/>
    <property type="evidence" value="ECO:0007669"/>
    <property type="project" value="TreeGrafter"/>
</dbReference>
<comment type="similarity">
    <text evidence="2">Belongs to the FGGY kinase family.</text>
</comment>
<feature type="domain" description="Carbohydrate kinase FGGY C-terminal" evidence="12">
    <location>
        <begin position="766"/>
        <end position="973"/>
    </location>
</feature>
<dbReference type="Proteomes" id="UP001214576">
    <property type="component" value="Unassembled WGS sequence"/>
</dbReference>
<evidence type="ECO:0000259" key="11">
    <source>
        <dbReference type="Pfam" id="PF00370"/>
    </source>
</evidence>
<evidence type="ECO:0000256" key="10">
    <source>
        <dbReference type="SAM" id="MobiDB-lite"/>
    </source>
</evidence>
<evidence type="ECO:0000256" key="6">
    <source>
        <dbReference type="ARBA" id="ARBA00057246"/>
    </source>
</evidence>